<name>A0A6V8LX45_9BACT</name>
<dbReference type="Gene3D" id="1.10.10.10">
    <property type="entry name" value="Winged helix-like DNA-binding domain superfamily/Winged helix DNA-binding domain"/>
    <property type="match status" value="1"/>
</dbReference>
<dbReference type="InterPro" id="IPR050389">
    <property type="entry name" value="LysR-type_TF"/>
</dbReference>
<dbReference type="InterPro" id="IPR037402">
    <property type="entry name" value="YidZ_PBP2"/>
</dbReference>
<feature type="domain" description="HTH lysR-type" evidence="5">
    <location>
        <begin position="9"/>
        <end position="66"/>
    </location>
</feature>
<accession>A0A6V8LX45</accession>
<dbReference type="AlphaFoldDB" id="A0A6V8LX45"/>
<dbReference type="InterPro" id="IPR005119">
    <property type="entry name" value="LysR_subst-bd"/>
</dbReference>
<dbReference type="InterPro" id="IPR036390">
    <property type="entry name" value="WH_DNA-bd_sf"/>
</dbReference>
<dbReference type="GO" id="GO:0003700">
    <property type="term" value="F:DNA-binding transcription factor activity"/>
    <property type="evidence" value="ECO:0007669"/>
    <property type="project" value="InterPro"/>
</dbReference>
<dbReference type="InterPro" id="IPR036388">
    <property type="entry name" value="WH-like_DNA-bd_sf"/>
</dbReference>
<comment type="similarity">
    <text evidence="1">Belongs to the LysR transcriptional regulatory family.</text>
</comment>
<dbReference type="EMBL" id="BLTE01000011">
    <property type="protein sequence ID" value="GFK94649.1"/>
    <property type="molecule type" value="Genomic_DNA"/>
</dbReference>
<evidence type="ECO:0000259" key="5">
    <source>
        <dbReference type="PROSITE" id="PS50931"/>
    </source>
</evidence>
<dbReference type="Gene3D" id="3.40.190.10">
    <property type="entry name" value="Periplasmic binding protein-like II"/>
    <property type="match status" value="2"/>
</dbReference>
<gene>
    <name evidence="6" type="primary">nodD2</name>
    <name evidence="6" type="ORF">NNJEOMEG_02496</name>
</gene>
<dbReference type="GO" id="GO:0003677">
    <property type="term" value="F:DNA binding"/>
    <property type="evidence" value="ECO:0007669"/>
    <property type="project" value="UniProtKB-KW"/>
</dbReference>
<evidence type="ECO:0000256" key="1">
    <source>
        <dbReference type="ARBA" id="ARBA00009437"/>
    </source>
</evidence>
<dbReference type="InterPro" id="IPR000847">
    <property type="entry name" value="LysR_HTH_N"/>
</dbReference>
<dbReference type="PROSITE" id="PS50931">
    <property type="entry name" value="HTH_LYSR"/>
    <property type="match status" value="1"/>
</dbReference>
<keyword evidence="2" id="KW-0805">Transcription regulation</keyword>
<dbReference type="Pfam" id="PF03466">
    <property type="entry name" value="LysR_substrate"/>
    <property type="match status" value="1"/>
</dbReference>
<evidence type="ECO:0000256" key="4">
    <source>
        <dbReference type="ARBA" id="ARBA00023163"/>
    </source>
</evidence>
<sequence length="320" mass="35246">MLQSNAFSFDLNILPHLLILLKERHVSRAARTIGISQPAMSRLLDKARRSFEDNLLERNSGGRSGGYVLTPLGRHLLHTLEKQLSELAAITKYKAFDPLCSDRTFCIASSEIESQLYIPVFAGRLCEASNRVRVIITQADANTLDLLDKNELDAAFWLNQVPARFSRAHLLQSKLVCLVGPNHPHAGDAFTLHEYAACQHVRTYHPAEGPNLVEHYLLPHGLERQVVAYSPHLFASAQIAASTCLVATVPLLIATTLAKATGTRVVDAPWEIPPLDLHLIWNSSMDEDPGLAWLVNGMRASSRHLQLSSADGSCINLALS</sequence>
<dbReference type="SUPFAM" id="SSF53850">
    <property type="entry name" value="Periplasmic binding protein-like II"/>
    <property type="match status" value="1"/>
</dbReference>
<keyword evidence="7" id="KW-1185">Reference proteome</keyword>
<proteinExistence type="inferred from homology"/>
<keyword evidence="4" id="KW-0804">Transcription</keyword>
<reference evidence="6 7" key="2">
    <citation type="submission" date="2020-05" db="EMBL/GenBank/DDBJ databases">
        <title>Draft genome sequence of Desulfovibrio sp. strainFSS-1.</title>
        <authorList>
            <person name="Shimoshige H."/>
            <person name="Kobayashi H."/>
            <person name="Maekawa T."/>
        </authorList>
    </citation>
    <scope>NUCLEOTIDE SEQUENCE [LARGE SCALE GENOMIC DNA]</scope>
    <source>
        <strain evidence="6 7">SIID29052-01</strain>
    </source>
</reference>
<comment type="caution">
    <text evidence="6">The sequence shown here is derived from an EMBL/GenBank/DDBJ whole genome shotgun (WGS) entry which is preliminary data.</text>
</comment>
<protein>
    <submittedName>
        <fullName evidence="6">Nodulation protein D 2</fullName>
    </submittedName>
</protein>
<dbReference type="CDD" id="cd08417">
    <property type="entry name" value="PBP2_Nitroaromatics_like"/>
    <property type="match status" value="1"/>
</dbReference>
<dbReference type="SUPFAM" id="SSF46785">
    <property type="entry name" value="Winged helix' DNA-binding domain"/>
    <property type="match status" value="1"/>
</dbReference>
<evidence type="ECO:0000256" key="3">
    <source>
        <dbReference type="ARBA" id="ARBA00023125"/>
    </source>
</evidence>
<keyword evidence="3" id="KW-0238">DNA-binding</keyword>
<evidence type="ECO:0000256" key="2">
    <source>
        <dbReference type="ARBA" id="ARBA00023015"/>
    </source>
</evidence>
<evidence type="ECO:0000313" key="7">
    <source>
        <dbReference type="Proteomes" id="UP000494245"/>
    </source>
</evidence>
<evidence type="ECO:0000313" key="6">
    <source>
        <dbReference type="EMBL" id="GFK94649.1"/>
    </source>
</evidence>
<dbReference type="PANTHER" id="PTHR30118">
    <property type="entry name" value="HTH-TYPE TRANSCRIPTIONAL REGULATOR LEUO-RELATED"/>
    <property type="match status" value="1"/>
</dbReference>
<dbReference type="PANTHER" id="PTHR30118:SF15">
    <property type="entry name" value="TRANSCRIPTIONAL REGULATORY PROTEIN"/>
    <property type="match status" value="1"/>
</dbReference>
<dbReference type="Pfam" id="PF00126">
    <property type="entry name" value="HTH_1"/>
    <property type="match status" value="1"/>
</dbReference>
<organism evidence="6 7">
    <name type="scientific">Fundidesulfovibrio magnetotacticus</name>
    <dbReference type="NCBI Taxonomy" id="2730080"/>
    <lineage>
        <taxon>Bacteria</taxon>
        <taxon>Pseudomonadati</taxon>
        <taxon>Thermodesulfobacteriota</taxon>
        <taxon>Desulfovibrionia</taxon>
        <taxon>Desulfovibrionales</taxon>
        <taxon>Desulfovibrionaceae</taxon>
        <taxon>Fundidesulfovibrio</taxon>
    </lineage>
</organism>
<reference evidence="6 7" key="1">
    <citation type="submission" date="2020-04" db="EMBL/GenBank/DDBJ databases">
        <authorList>
            <consortium name="Desulfovibrio sp. FSS-1 genome sequencing consortium"/>
            <person name="Shimoshige H."/>
            <person name="Kobayashi H."/>
            <person name="Maekawa T."/>
        </authorList>
    </citation>
    <scope>NUCLEOTIDE SEQUENCE [LARGE SCALE GENOMIC DNA]</scope>
    <source>
        <strain evidence="6 7">SIID29052-01</strain>
    </source>
</reference>
<dbReference type="Proteomes" id="UP000494245">
    <property type="component" value="Unassembled WGS sequence"/>
</dbReference>